<gene>
    <name evidence="2" type="ORF">QBA35_41390</name>
</gene>
<dbReference type="InterPro" id="IPR015797">
    <property type="entry name" value="NUDIX_hydrolase-like_dom_sf"/>
</dbReference>
<evidence type="ECO:0000313" key="2">
    <source>
        <dbReference type="EMBL" id="MEH0639598.1"/>
    </source>
</evidence>
<evidence type="ECO:0000313" key="3">
    <source>
        <dbReference type="Proteomes" id="UP001310290"/>
    </source>
</evidence>
<dbReference type="InterPro" id="IPR000086">
    <property type="entry name" value="NUDIX_hydrolase_dom"/>
</dbReference>
<name>A0ABU8B173_9ACTN</name>
<dbReference type="Proteomes" id="UP001310290">
    <property type="component" value="Unassembled WGS sequence"/>
</dbReference>
<comment type="caution">
    <text evidence="2">The sequence shown here is derived from an EMBL/GenBank/DDBJ whole genome shotgun (WGS) entry which is preliminary data.</text>
</comment>
<feature type="domain" description="Nudix hydrolase" evidence="1">
    <location>
        <begin position="23"/>
        <end position="174"/>
    </location>
</feature>
<dbReference type="CDD" id="cd02883">
    <property type="entry name" value="NUDIX_Hydrolase"/>
    <property type="match status" value="1"/>
</dbReference>
<protein>
    <submittedName>
        <fullName evidence="2">NUDIX domain-containing protein</fullName>
    </submittedName>
</protein>
<evidence type="ECO:0000259" key="1">
    <source>
        <dbReference type="PROSITE" id="PS51462"/>
    </source>
</evidence>
<dbReference type="EMBL" id="JARULZ010000003">
    <property type="protein sequence ID" value="MEH0639598.1"/>
    <property type="molecule type" value="Genomic_DNA"/>
</dbReference>
<dbReference type="SUPFAM" id="SSF55811">
    <property type="entry name" value="Nudix"/>
    <property type="match status" value="1"/>
</dbReference>
<dbReference type="RefSeq" id="WP_334661986.1">
    <property type="nucleotide sequence ID" value="NZ_JARULZ010000003.1"/>
</dbReference>
<keyword evidence="3" id="KW-1185">Reference proteome</keyword>
<dbReference type="Gene3D" id="3.90.79.10">
    <property type="entry name" value="Nucleoside Triphosphate Pyrophosphohydrolase"/>
    <property type="match status" value="1"/>
</dbReference>
<reference evidence="2" key="1">
    <citation type="submission" date="2023-04" db="EMBL/GenBank/DDBJ databases">
        <title>Genomic diversity of scab-causing Streptomyces spp. in the province of Quebec, Canada.</title>
        <authorList>
            <person name="Biessy A."/>
            <person name="Cadieux M."/>
            <person name="Ciotola M."/>
            <person name="Filion M."/>
        </authorList>
    </citation>
    <scope>NUCLEOTIDE SEQUENCE</scope>
    <source>
        <strain evidence="2">B21-115</strain>
    </source>
</reference>
<organism evidence="2 3">
    <name type="scientific">Streptomyces bottropensis</name>
    <dbReference type="NCBI Taxonomy" id="42235"/>
    <lineage>
        <taxon>Bacteria</taxon>
        <taxon>Bacillati</taxon>
        <taxon>Actinomycetota</taxon>
        <taxon>Actinomycetes</taxon>
        <taxon>Kitasatosporales</taxon>
        <taxon>Streptomycetaceae</taxon>
        <taxon>Streptomyces</taxon>
    </lineage>
</organism>
<proteinExistence type="predicted"/>
<sequence>MLLTWYRATYRLYLLRLDPVHAVPAPSVFVTVAQPTDDGRLLVGRMAPSTAAPGRWQLPGGTIEPTQRSGTTLDMDELRRHAAKELAEEVGRDVPAEDPELWMVTRGDKGNVGLHFRTRPCPADTLTEQYTALVCAESAQGRTPELDRIAFIRSNADVAGLGGRIADFLSVLAARHAATGTTGQAYVREAVDGGQARRRP</sequence>
<dbReference type="PROSITE" id="PS51462">
    <property type="entry name" value="NUDIX"/>
    <property type="match status" value="1"/>
</dbReference>
<accession>A0ABU8B173</accession>